<sequence>MLAPDARSLVNGTVACIGLHMNDTIRLVSPPSLTPDVLRRAIAAGWPRGIDRETLEYGLHGFKLNGAPWSSSSYDSMSCALVLSIVRTLATQGWRFLAGVCSSKKLTAIDSLFFARAPPVAQPVLFGMFMYNSDSLRIVGDFATGHSEAIRTALRDAVVAAWPPGLQRETIEGGEYRVKLRSYPWGVMLSGDPNVRAVLSQVIHSFATIGFRVVGTCGTRYAVARSENGSHRIPTTDMWLFELDAASIEQLPSYADAHGDQGSSSAPALAPSIPPPLAPRQSGRQIVSLTALGGDSLEIVSPQHLVQPLVDIVSAHWSRGIQRLTPPQPLHRAVKAGKGLIDQTDVVTIIKMAGYPWSGSGDDAVKCRHLVLALLAHMRRRGWRLIATPEPCKNSFSVHPLFFEPGVPETSLEMFSVSLSGIKNIHLIHNDGDMSSVSIQAATEAINEATAAVPGSTEVSGTTPGMVEWTMTNVNWAPEGGTTAWNRVVVAGIIDGMLRAGFELYTASRLKSKGCQCDTLVFVRNPSFSLLNYWRKLRLIHSADASCKEAASAAADAISAAVAMVPGTSHRAAQYCGAAEWTFGGVIWADEGKDTVWSHALIANIIGAMQRAGFELLTADRMSNKELQRDTLVFTRTFGPARGFCAK</sequence>
<proteinExistence type="predicted"/>
<dbReference type="EMBL" id="JADGIZ020000029">
    <property type="protein sequence ID" value="KAL2914859.1"/>
    <property type="molecule type" value="Genomic_DNA"/>
</dbReference>
<reference evidence="2 3" key="1">
    <citation type="submission" date="2023-09" db="EMBL/GenBank/DDBJ databases">
        <title>Pangenome analysis of Batrachochytrium dendrobatidis and related Chytrids.</title>
        <authorList>
            <person name="Yacoub M.N."/>
            <person name="Stajich J.E."/>
            <person name="James T.Y."/>
        </authorList>
    </citation>
    <scope>NUCLEOTIDE SEQUENCE [LARGE SCALE GENOMIC DNA]</scope>
    <source>
        <strain evidence="2 3">JEL0888</strain>
    </source>
</reference>
<name>A0ABR4N5S9_9FUNG</name>
<feature type="region of interest" description="Disordered" evidence="1">
    <location>
        <begin position="255"/>
        <end position="281"/>
    </location>
</feature>
<evidence type="ECO:0000313" key="2">
    <source>
        <dbReference type="EMBL" id="KAL2914859.1"/>
    </source>
</evidence>
<protein>
    <submittedName>
        <fullName evidence="2">Uncharacterized protein</fullName>
    </submittedName>
</protein>
<dbReference type="Proteomes" id="UP001527925">
    <property type="component" value="Unassembled WGS sequence"/>
</dbReference>
<evidence type="ECO:0000256" key="1">
    <source>
        <dbReference type="SAM" id="MobiDB-lite"/>
    </source>
</evidence>
<dbReference type="PANTHER" id="PTHR38696:SF1">
    <property type="entry name" value="MEDIATOR OF RNA POLYMERASE II TRANSCRIPTION SUBUNIT 13"/>
    <property type="match status" value="1"/>
</dbReference>
<comment type="caution">
    <text evidence="2">The sequence shown here is derived from an EMBL/GenBank/DDBJ whole genome shotgun (WGS) entry which is preliminary data.</text>
</comment>
<organism evidence="2 3">
    <name type="scientific">Polyrhizophydium stewartii</name>
    <dbReference type="NCBI Taxonomy" id="2732419"/>
    <lineage>
        <taxon>Eukaryota</taxon>
        <taxon>Fungi</taxon>
        <taxon>Fungi incertae sedis</taxon>
        <taxon>Chytridiomycota</taxon>
        <taxon>Chytridiomycota incertae sedis</taxon>
        <taxon>Chytridiomycetes</taxon>
        <taxon>Rhizophydiales</taxon>
        <taxon>Rhizophydiales incertae sedis</taxon>
        <taxon>Polyrhizophydium</taxon>
    </lineage>
</organism>
<dbReference type="PANTHER" id="PTHR38696">
    <property type="entry name" value="MEDIATOR OF RNA POLYMERASE II TRANSCRIPTION SUBUNIT 13"/>
    <property type="match status" value="1"/>
</dbReference>
<keyword evidence="3" id="KW-1185">Reference proteome</keyword>
<evidence type="ECO:0000313" key="3">
    <source>
        <dbReference type="Proteomes" id="UP001527925"/>
    </source>
</evidence>
<gene>
    <name evidence="2" type="ORF">HK105_205601</name>
</gene>
<accession>A0ABR4N5S9</accession>